<keyword evidence="3" id="KW-0813">Transport</keyword>
<comment type="subcellular location">
    <subcellularLocation>
        <location evidence="1">Cell envelope</location>
    </subcellularLocation>
</comment>
<name>A0A8B2P1C4_9HYPH</name>
<dbReference type="OrthoDB" id="8673861at2"/>
<comment type="caution">
    <text evidence="5">The sequence shown here is derived from an EMBL/GenBank/DDBJ whole genome shotgun (WGS) entry which is preliminary data.</text>
</comment>
<comment type="similarity">
    <text evidence="2">Belongs to the bacterial solute-binding protein 7 family.</text>
</comment>
<dbReference type="GO" id="GO:0030288">
    <property type="term" value="C:outer membrane-bounded periplasmic space"/>
    <property type="evidence" value="ECO:0007669"/>
    <property type="project" value="InterPro"/>
</dbReference>
<protein>
    <submittedName>
        <fullName evidence="5">C4-dicarboxylate ABC transporter substrate-binding protein</fullName>
    </submittedName>
</protein>
<dbReference type="Pfam" id="PF03480">
    <property type="entry name" value="DctP"/>
    <property type="match status" value="1"/>
</dbReference>
<dbReference type="InterPro" id="IPR038404">
    <property type="entry name" value="TRAP_DctP_sf"/>
</dbReference>
<dbReference type="InterPro" id="IPR006311">
    <property type="entry name" value="TAT_signal"/>
</dbReference>
<dbReference type="RefSeq" id="WP_111345391.1">
    <property type="nucleotide sequence ID" value="NZ_JAIWKD010000002.1"/>
</dbReference>
<evidence type="ECO:0000313" key="6">
    <source>
        <dbReference type="Proteomes" id="UP000249590"/>
    </source>
</evidence>
<dbReference type="NCBIfam" id="NF037995">
    <property type="entry name" value="TRAP_S1"/>
    <property type="match status" value="1"/>
</dbReference>
<evidence type="ECO:0000256" key="2">
    <source>
        <dbReference type="ARBA" id="ARBA00009023"/>
    </source>
</evidence>
<dbReference type="PROSITE" id="PS51318">
    <property type="entry name" value="TAT"/>
    <property type="match status" value="1"/>
</dbReference>
<keyword evidence="6" id="KW-1185">Reference proteome</keyword>
<organism evidence="5 6">
    <name type="scientific">Acuticoccus sediminis</name>
    <dbReference type="NCBI Taxonomy" id="2184697"/>
    <lineage>
        <taxon>Bacteria</taxon>
        <taxon>Pseudomonadati</taxon>
        <taxon>Pseudomonadota</taxon>
        <taxon>Alphaproteobacteria</taxon>
        <taxon>Hyphomicrobiales</taxon>
        <taxon>Amorphaceae</taxon>
        <taxon>Acuticoccus</taxon>
    </lineage>
</organism>
<dbReference type="PANTHER" id="PTHR33376:SF4">
    <property type="entry name" value="SIALIC ACID-BINDING PERIPLASMIC PROTEIN SIAP"/>
    <property type="match status" value="1"/>
</dbReference>
<dbReference type="Gene3D" id="3.40.190.170">
    <property type="entry name" value="Bacterial extracellular solute-binding protein, family 7"/>
    <property type="match status" value="1"/>
</dbReference>
<accession>A0A8B2P1C4</accession>
<proteinExistence type="inferred from homology"/>
<dbReference type="Proteomes" id="UP000249590">
    <property type="component" value="Unassembled WGS sequence"/>
</dbReference>
<dbReference type="PIRSF" id="PIRSF006470">
    <property type="entry name" value="DctB"/>
    <property type="match status" value="1"/>
</dbReference>
<dbReference type="PANTHER" id="PTHR33376">
    <property type="match status" value="1"/>
</dbReference>
<dbReference type="CDD" id="cd13603">
    <property type="entry name" value="PBP2_TRAP_Siap_TeaA_like"/>
    <property type="match status" value="1"/>
</dbReference>
<evidence type="ECO:0000256" key="3">
    <source>
        <dbReference type="ARBA" id="ARBA00022448"/>
    </source>
</evidence>
<gene>
    <name evidence="5" type="ORF">DLJ53_11930</name>
</gene>
<reference evidence="5 6" key="1">
    <citation type="submission" date="2018-05" db="EMBL/GenBank/DDBJ databases">
        <title>Acuticoccus sediminis sp. nov., isolated from deep-sea sediment of Indian Ocean.</title>
        <authorList>
            <person name="Liu X."/>
            <person name="Lai Q."/>
            <person name="Du Y."/>
            <person name="Sun F."/>
            <person name="Zhang X."/>
            <person name="Wang S."/>
            <person name="Shao Z."/>
        </authorList>
    </citation>
    <scope>NUCLEOTIDE SEQUENCE [LARGE SCALE GENOMIC DNA]</scope>
    <source>
        <strain evidence="5 6">PTG4-2</strain>
    </source>
</reference>
<keyword evidence="4" id="KW-0732">Signal</keyword>
<dbReference type="EMBL" id="QHHQ01000002">
    <property type="protein sequence ID" value="RAI02077.1"/>
    <property type="molecule type" value="Genomic_DNA"/>
</dbReference>
<dbReference type="InterPro" id="IPR018389">
    <property type="entry name" value="DctP_fam"/>
</dbReference>
<dbReference type="InterPro" id="IPR004682">
    <property type="entry name" value="TRAP_DctP"/>
</dbReference>
<evidence type="ECO:0000256" key="4">
    <source>
        <dbReference type="ARBA" id="ARBA00022729"/>
    </source>
</evidence>
<sequence length="340" mass="37326">MGSPFDTFSRRRFVALAGATSAAVLMRPGLSRAATSLKLTHPADTSHPVHTTTETMVKNVAERTGGEVQITLFPNNALGSPTETAQQVRAGAVDMIILNPANIEALSRTVGVVNIPYQFESYEHAHRTLDVTGRDWMAEQLAKAGFTWIANYEWGFRSLSNSVRPVNTPEDIEGMKLRVPPELAIKLAFEALGAQTQTIAFQEVYLALANKTVDGQDNPVGTTFAAKFYEVQKHIALTKHIYATVMLASNPKSWSKLTDEQRAIIQEEATAAGNDARAQVVRQEEDYLAKMEESGVAVTRPEIAPFQAQMEPAYAQLRSNIGDEAWETWKGFVEAAKTQS</sequence>
<dbReference type="NCBIfam" id="TIGR00787">
    <property type="entry name" value="dctP"/>
    <property type="match status" value="1"/>
</dbReference>
<evidence type="ECO:0000313" key="5">
    <source>
        <dbReference type="EMBL" id="RAI02077.1"/>
    </source>
</evidence>
<evidence type="ECO:0000256" key="1">
    <source>
        <dbReference type="ARBA" id="ARBA00004196"/>
    </source>
</evidence>
<dbReference type="AlphaFoldDB" id="A0A8B2P1C4"/>
<dbReference type="GO" id="GO:0055085">
    <property type="term" value="P:transmembrane transport"/>
    <property type="evidence" value="ECO:0007669"/>
    <property type="project" value="InterPro"/>
</dbReference>